<dbReference type="STRING" id="1855823.MCCS_12090"/>
<dbReference type="Pfam" id="PF00392">
    <property type="entry name" value="GntR"/>
    <property type="match status" value="1"/>
</dbReference>
<dbReference type="InterPro" id="IPR036390">
    <property type="entry name" value="WH_DNA-bd_sf"/>
</dbReference>
<dbReference type="KEGG" id="mcak:MCCS_12090"/>
<dbReference type="PANTHER" id="PTHR38445">
    <property type="entry name" value="HTH-TYPE TRANSCRIPTIONAL REPRESSOR YTRA"/>
    <property type="match status" value="1"/>
</dbReference>
<sequence length="122" mass="13774">MYIEIDETSSVPVYLQLANQMIHHIAEGNIVPYDPLPSGRVFAKSLQINMHTVNKAYHYLEEKQLILVQPKSGAMIHPDALKAATKVEQEDLIRRLKPIIDEAKCKQLDVADLLKLIEEGEG</sequence>
<dbReference type="GeneID" id="35295338"/>
<dbReference type="EMBL" id="CP021059">
    <property type="protein sequence ID" value="ARQ06855.1"/>
    <property type="molecule type" value="Genomic_DNA"/>
</dbReference>
<evidence type="ECO:0000256" key="3">
    <source>
        <dbReference type="ARBA" id="ARBA00023163"/>
    </source>
</evidence>
<dbReference type="OrthoDB" id="9801546at2"/>
<keyword evidence="1" id="KW-0805">Transcription regulation</keyword>
<dbReference type="RefSeq" id="WP_086042499.1">
    <property type="nucleotide sequence ID" value="NZ_CBCRZA010000002.1"/>
</dbReference>
<name>A0A1W7AB63_9STAP</name>
<dbReference type="GO" id="GO:0003677">
    <property type="term" value="F:DNA binding"/>
    <property type="evidence" value="ECO:0007669"/>
    <property type="project" value="UniProtKB-KW"/>
</dbReference>
<evidence type="ECO:0000259" key="4">
    <source>
        <dbReference type="PROSITE" id="PS50949"/>
    </source>
</evidence>
<dbReference type="CDD" id="cd07377">
    <property type="entry name" value="WHTH_GntR"/>
    <property type="match status" value="1"/>
</dbReference>
<dbReference type="PANTHER" id="PTHR38445:SF12">
    <property type="entry name" value="GNTR-FAMILY TRANSCRIPTIONAL REGULATOR"/>
    <property type="match status" value="1"/>
</dbReference>
<gene>
    <name evidence="5" type="primary">ytrA_2</name>
    <name evidence="5" type="ORF">MCCS_12090</name>
</gene>
<protein>
    <submittedName>
        <fullName evidence="5">HTH-type transcriptional repressor YtrA</fullName>
    </submittedName>
</protein>
<evidence type="ECO:0000256" key="2">
    <source>
        <dbReference type="ARBA" id="ARBA00023125"/>
    </source>
</evidence>
<dbReference type="Proteomes" id="UP000194154">
    <property type="component" value="Chromosome"/>
</dbReference>
<dbReference type="InterPro" id="IPR000524">
    <property type="entry name" value="Tscrpt_reg_HTH_GntR"/>
</dbReference>
<proteinExistence type="predicted"/>
<dbReference type="InterPro" id="IPR036388">
    <property type="entry name" value="WH-like_DNA-bd_sf"/>
</dbReference>
<dbReference type="GO" id="GO:0003700">
    <property type="term" value="F:DNA-binding transcription factor activity"/>
    <property type="evidence" value="ECO:0007669"/>
    <property type="project" value="InterPro"/>
</dbReference>
<accession>A0A1W7AB63</accession>
<dbReference type="SMART" id="SM00345">
    <property type="entry name" value="HTH_GNTR"/>
    <property type="match status" value="1"/>
</dbReference>
<feature type="domain" description="HTH gntR-type" evidence="4">
    <location>
        <begin position="11"/>
        <end position="79"/>
    </location>
</feature>
<dbReference type="PROSITE" id="PS50949">
    <property type="entry name" value="HTH_GNTR"/>
    <property type="match status" value="1"/>
</dbReference>
<organism evidence="5 6">
    <name type="scientific">Macrococcoides canis</name>
    <dbReference type="NCBI Taxonomy" id="1855823"/>
    <lineage>
        <taxon>Bacteria</taxon>
        <taxon>Bacillati</taxon>
        <taxon>Bacillota</taxon>
        <taxon>Bacilli</taxon>
        <taxon>Bacillales</taxon>
        <taxon>Staphylococcaceae</taxon>
        <taxon>Macrococcoides</taxon>
    </lineage>
</organism>
<evidence type="ECO:0000313" key="5">
    <source>
        <dbReference type="EMBL" id="ARQ06855.1"/>
    </source>
</evidence>
<keyword evidence="3" id="KW-0804">Transcription</keyword>
<dbReference type="AlphaFoldDB" id="A0A1W7AB63"/>
<keyword evidence="2" id="KW-0238">DNA-binding</keyword>
<dbReference type="Gene3D" id="1.10.10.10">
    <property type="entry name" value="Winged helix-like DNA-binding domain superfamily/Winged helix DNA-binding domain"/>
    <property type="match status" value="1"/>
</dbReference>
<keyword evidence="6" id="KW-1185">Reference proteome</keyword>
<evidence type="ECO:0000256" key="1">
    <source>
        <dbReference type="ARBA" id="ARBA00023015"/>
    </source>
</evidence>
<reference evidence="5 6" key="1">
    <citation type="journal article" date="2017" name="Int. J. Syst. Evol. Microbiol.">
        <title>Macrococcus canis sp. nov., a skin bacterium associated with infections in dogs.</title>
        <authorList>
            <person name="Gobeli Brawand S."/>
            <person name="Cotting K."/>
            <person name="Gomez-Sanz E."/>
            <person name="Collaud A."/>
            <person name="Thomann A."/>
            <person name="Brodard I."/>
            <person name="Rodriguez-Campos S."/>
            <person name="Strauss C."/>
            <person name="Perreten V."/>
        </authorList>
    </citation>
    <scope>NUCLEOTIDE SEQUENCE [LARGE SCALE GENOMIC DNA]</scope>
    <source>
        <strain evidence="5 6">KM45013</strain>
    </source>
</reference>
<dbReference type="SUPFAM" id="SSF46785">
    <property type="entry name" value="Winged helix' DNA-binding domain"/>
    <property type="match status" value="1"/>
</dbReference>
<evidence type="ECO:0000313" key="6">
    <source>
        <dbReference type="Proteomes" id="UP000194154"/>
    </source>
</evidence>